<gene>
    <name evidence="2" type="ORF">SAMN04490356_0932</name>
</gene>
<dbReference type="Pfam" id="PF19575">
    <property type="entry name" value="HTH_58"/>
    <property type="match status" value="1"/>
</dbReference>
<dbReference type="EMBL" id="FNST01000002">
    <property type="protein sequence ID" value="SEB61287.1"/>
    <property type="molecule type" value="Genomic_DNA"/>
</dbReference>
<dbReference type="AlphaFoldDB" id="A0A1H4KRZ6"/>
<evidence type="ECO:0000313" key="3">
    <source>
        <dbReference type="Proteomes" id="UP000198609"/>
    </source>
</evidence>
<accession>A0A1H4KRZ6</accession>
<keyword evidence="3" id="KW-1185">Reference proteome</keyword>
<sequence length="81" mass="9204">MTAKLEDLPRVPRRKILTGKDRESFRVSVSVVYVNNPNVSIRDISETTGRSFGFIRKMLIESDVKLRSRGGSHALRKDAED</sequence>
<dbReference type="InterPro" id="IPR045745">
    <property type="entry name" value="HTH_58_Actinobacteria-type"/>
</dbReference>
<organism evidence="2 3">
    <name type="scientific">Streptomyces melanosporofaciens</name>
    <dbReference type="NCBI Taxonomy" id="67327"/>
    <lineage>
        <taxon>Bacteria</taxon>
        <taxon>Bacillati</taxon>
        <taxon>Actinomycetota</taxon>
        <taxon>Actinomycetes</taxon>
        <taxon>Kitasatosporales</taxon>
        <taxon>Streptomycetaceae</taxon>
        <taxon>Streptomyces</taxon>
        <taxon>Streptomyces violaceusniger group</taxon>
    </lineage>
</organism>
<protein>
    <recommendedName>
        <fullName evidence="1">Helix-turn-helix domain-containing protein</fullName>
    </recommendedName>
</protein>
<evidence type="ECO:0000259" key="1">
    <source>
        <dbReference type="Pfam" id="PF19575"/>
    </source>
</evidence>
<reference evidence="3" key="1">
    <citation type="submission" date="2016-10" db="EMBL/GenBank/DDBJ databases">
        <authorList>
            <person name="Varghese N."/>
            <person name="Submissions S."/>
        </authorList>
    </citation>
    <scope>NUCLEOTIDE SEQUENCE [LARGE SCALE GENOMIC DNA]</scope>
    <source>
        <strain evidence="3">DSM 40318</strain>
    </source>
</reference>
<proteinExistence type="predicted"/>
<feature type="domain" description="Helix-turn-helix" evidence="1">
    <location>
        <begin position="14"/>
        <end position="72"/>
    </location>
</feature>
<dbReference type="Proteomes" id="UP000198609">
    <property type="component" value="Unassembled WGS sequence"/>
</dbReference>
<name>A0A1H4KRZ6_STRMJ</name>
<evidence type="ECO:0000313" key="2">
    <source>
        <dbReference type="EMBL" id="SEB61287.1"/>
    </source>
</evidence>
<dbReference type="RefSeq" id="WP_244320655.1">
    <property type="nucleotide sequence ID" value="NZ_FNST01000002.1"/>
</dbReference>